<evidence type="ECO:0000313" key="2">
    <source>
        <dbReference type="Proteomes" id="UP000494106"/>
    </source>
</evidence>
<evidence type="ECO:0000313" key="1">
    <source>
        <dbReference type="EMBL" id="CAB3243077.1"/>
    </source>
</evidence>
<reference evidence="1 2" key="1">
    <citation type="submission" date="2020-04" db="EMBL/GenBank/DDBJ databases">
        <authorList>
            <person name="Wallbank WR R."/>
            <person name="Pardo Diaz C."/>
            <person name="Kozak K."/>
            <person name="Martin S."/>
            <person name="Jiggins C."/>
            <person name="Moest M."/>
            <person name="Warren A I."/>
            <person name="Byers J.R.P. K."/>
            <person name="Montejo-Kovacevich G."/>
            <person name="Yen C E."/>
        </authorList>
    </citation>
    <scope>NUCLEOTIDE SEQUENCE [LARGE SCALE GENOMIC DNA]</scope>
</reference>
<keyword evidence="2" id="KW-1185">Reference proteome</keyword>
<dbReference type="EMBL" id="CADEBC010000519">
    <property type="protein sequence ID" value="CAB3243077.1"/>
    <property type="molecule type" value="Genomic_DNA"/>
</dbReference>
<dbReference type="AlphaFoldDB" id="A0A8S1AC99"/>
<name>A0A8S1AC99_ARCPL</name>
<proteinExistence type="predicted"/>
<organism evidence="1 2">
    <name type="scientific">Arctia plantaginis</name>
    <name type="common">Wood tiger moth</name>
    <name type="synonym">Phalaena plantaginis</name>
    <dbReference type="NCBI Taxonomy" id="874455"/>
    <lineage>
        <taxon>Eukaryota</taxon>
        <taxon>Metazoa</taxon>
        <taxon>Ecdysozoa</taxon>
        <taxon>Arthropoda</taxon>
        <taxon>Hexapoda</taxon>
        <taxon>Insecta</taxon>
        <taxon>Pterygota</taxon>
        <taxon>Neoptera</taxon>
        <taxon>Endopterygota</taxon>
        <taxon>Lepidoptera</taxon>
        <taxon>Glossata</taxon>
        <taxon>Ditrysia</taxon>
        <taxon>Noctuoidea</taxon>
        <taxon>Erebidae</taxon>
        <taxon>Arctiinae</taxon>
        <taxon>Arctia</taxon>
    </lineage>
</organism>
<sequence>MPKIDTAQQDLDLRDDDGFSMMLIDEKLKTPKFTIDVLSTLHRNSMDDLSDSDDEDIFVFQKPQYDKPTKEFHAIGEDMIIPSIIVLNLLSIIP</sequence>
<gene>
    <name evidence="1" type="ORF">APLA_LOCUS9328</name>
</gene>
<protein>
    <submittedName>
        <fullName evidence="1">Uncharacterized protein</fullName>
    </submittedName>
</protein>
<dbReference type="Proteomes" id="UP000494106">
    <property type="component" value="Unassembled WGS sequence"/>
</dbReference>
<dbReference type="OrthoDB" id="7374254at2759"/>
<comment type="caution">
    <text evidence="1">The sequence shown here is derived from an EMBL/GenBank/DDBJ whole genome shotgun (WGS) entry which is preliminary data.</text>
</comment>
<accession>A0A8S1AC99</accession>